<dbReference type="EMBL" id="KN832059">
    <property type="protein sequence ID" value="KIN95844.1"/>
    <property type="molecule type" value="Genomic_DNA"/>
</dbReference>
<keyword evidence="3" id="KW-1185">Reference proteome</keyword>
<feature type="compositionally biased region" description="Low complexity" evidence="1">
    <location>
        <begin position="54"/>
        <end position="69"/>
    </location>
</feature>
<reference evidence="2 3" key="1">
    <citation type="submission" date="2014-04" db="EMBL/GenBank/DDBJ databases">
        <authorList>
            <consortium name="DOE Joint Genome Institute"/>
            <person name="Kuo A."/>
            <person name="Kohler A."/>
            <person name="Costa M.D."/>
            <person name="Nagy L.G."/>
            <person name="Floudas D."/>
            <person name="Copeland A."/>
            <person name="Barry K.W."/>
            <person name="Cichocki N."/>
            <person name="Veneault-Fourrey C."/>
            <person name="LaButti K."/>
            <person name="Lindquist E.A."/>
            <person name="Lipzen A."/>
            <person name="Lundell T."/>
            <person name="Morin E."/>
            <person name="Murat C."/>
            <person name="Sun H."/>
            <person name="Tunlid A."/>
            <person name="Henrissat B."/>
            <person name="Grigoriev I.V."/>
            <person name="Hibbett D.S."/>
            <person name="Martin F."/>
            <person name="Nordberg H.P."/>
            <person name="Cantor M.N."/>
            <person name="Hua S.X."/>
        </authorList>
    </citation>
    <scope>NUCLEOTIDE SEQUENCE [LARGE SCALE GENOMIC DNA]</scope>
    <source>
        <strain evidence="2 3">Marx 270</strain>
    </source>
</reference>
<evidence type="ECO:0000313" key="3">
    <source>
        <dbReference type="Proteomes" id="UP000054217"/>
    </source>
</evidence>
<protein>
    <submittedName>
        <fullName evidence="2">Uncharacterized protein</fullName>
    </submittedName>
</protein>
<proteinExistence type="predicted"/>
<gene>
    <name evidence="2" type="ORF">M404DRAFT_33806</name>
</gene>
<dbReference type="Proteomes" id="UP000054217">
    <property type="component" value="Unassembled WGS sequence"/>
</dbReference>
<accession>A0A0C3N498</accession>
<evidence type="ECO:0000313" key="2">
    <source>
        <dbReference type="EMBL" id="KIN95844.1"/>
    </source>
</evidence>
<evidence type="ECO:0000256" key="1">
    <source>
        <dbReference type="SAM" id="MobiDB-lite"/>
    </source>
</evidence>
<organism evidence="2 3">
    <name type="scientific">Pisolithus tinctorius Marx 270</name>
    <dbReference type="NCBI Taxonomy" id="870435"/>
    <lineage>
        <taxon>Eukaryota</taxon>
        <taxon>Fungi</taxon>
        <taxon>Dikarya</taxon>
        <taxon>Basidiomycota</taxon>
        <taxon>Agaricomycotina</taxon>
        <taxon>Agaricomycetes</taxon>
        <taxon>Agaricomycetidae</taxon>
        <taxon>Boletales</taxon>
        <taxon>Sclerodermatineae</taxon>
        <taxon>Pisolithaceae</taxon>
        <taxon>Pisolithus</taxon>
    </lineage>
</organism>
<reference evidence="3" key="2">
    <citation type="submission" date="2015-01" db="EMBL/GenBank/DDBJ databases">
        <title>Evolutionary Origins and Diversification of the Mycorrhizal Mutualists.</title>
        <authorList>
            <consortium name="DOE Joint Genome Institute"/>
            <consortium name="Mycorrhizal Genomics Consortium"/>
            <person name="Kohler A."/>
            <person name="Kuo A."/>
            <person name="Nagy L.G."/>
            <person name="Floudas D."/>
            <person name="Copeland A."/>
            <person name="Barry K.W."/>
            <person name="Cichocki N."/>
            <person name="Veneault-Fourrey C."/>
            <person name="LaButti K."/>
            <person name="Lindquist E.A."/>
            <person name="Lipzen A."/>
            <person name="Lundell T."/>
            <person name="Morin E."/>
            <person name="Murat C."/>
            <person name="Riley R."/>
            <person name="Ohm R."/>
            <person name="Sun H."/>
            <person name="Tunlid A."/>
            <person name="Henrissat B."/>
            <person name="Grigoriev I.V."/>
            <person name="Hibbett D.S."/>
            <person name="Martin F."/>
        </authorList>
    </citation>
    <scope>NUCLEOTIDE SEQUENCE [LARGE SCALE GENOMIC DNA]</scope>
    <source>
        <strain evidence="3">Marx 270</strain>
    </source>
</reference>
<dbReference type="AlphaFoldDB" id="A0A0C3N498"/>
<dbReference type="HOGENOM" id="CLU_2224280_0_0_1"/>
<sequence length="118" mass="13021">MAKRSAGKCMRMIGHTAGHRVKQLEVKTRTTSGRSRSRLVEVAITQPDATSTVHSPCSSPSKHSCLPSKQHMHTDEDALDMEYDDNAPPVEPLQLPRKKVPRDPSCNNPSSFPLSDTE</sequence>
<feature type="region of interest" description="Disordered" evidence="1">
    <location>
        <begin position="46"/>
        <end position="118"/>
    </location>
</feature>
<dbReference type="InParanoid" id="A0A0C3N498"/>
<feature type="compositionally biased region" description="Polar residues" evidence="1">
    <location>
        <begin position="105"/>
        <end position="118"/>
    </location>
</feature>
<name>A0A0C3N498_PISTI</name>